<accession>A0A252F438</accession>
<comment type="caution">
    <text evidence="1">The sequence shown here is derived from an EMBL/GenBank/DDBJ whole genome shotgun (WGS) entry which is preliminary data.</text>
</comment>
<dbReference type="Proteomes" id="UP000194903">
    <property type="component" value="Unassembled WGS sequence"/>
</dbReference>
<protein>
    <submittedName>
        <fullName evidence="1">Uncharacterized protein</fullName>
    </submittedName>
</protein>
<evidence type="ECO:0000313" key="2">
    <source>
        <dbReference type="Proteomes" id="UP000194903"/>
    </source>
</evidence>
<reference evidence="1 2" key="1">
    <citation type="submission" date="2017-05" db="EMBL/GenBank/DDBJ databases">
        <title>Butyricicoccus porcorum sp. nov. a butyrate-producing bacterium from the swine intestinal tract.</title>
        <authorList>
            <person name="Trachsel J."/>
            <person name="Humphrey S."/>
            <person name="Allen H.K."/>
        </authorList>
    </citation>
    <scope>NUCLEOTIDE SEQUENCE [LARGE SCALE GENOMIC DNA]</scope>
    <source>
        <strain evidence="1">BB10</strain>
    </source>
</reference>
<proteinExistence type="predicted"/>
<organism evidence="1 2">
    <name type="scientific">Butyricicoccus porcorum</name>
    <dbReference type="NCBI Taxonomy" id="1945634"/>
    <lineage>
        <taxon>Bacteria</taxon>
        <taxon>Bacillati</taxon>
        <taxon>Bacillota</taxon>
        <taxon>Clostridia</taxon>
        <taxon>Eubacteriales</taxon>
        <taxon>Butyricicoccaceae</taxon>
        <taxon>Butyricicoccus</taxon>
    </lineage>
</organism>
<gene>
    <name evidence="1" type="ORF">CBW42_06855</name>
</gene>
<keyword evidence="2" id="KW-1185">Reference proteome</keyword>
<name>A0A252F438_9FIRM</name>
<evidence type="ECO:0000313" key="1">
    <source>
        <dbReference type="EMBL" id="OUM20543.1"/>
    </source>
</evidence>
<sequence length="60" mass="7283">MKKQDVSYVCFIQVRTKLHVSRTKRTCFRAENDRLDMQIIWEFFEGMEENENANLNKRAN</sequence>
<dbReference type="AlphaFoldDB" id="A0A252F438"/>
<dbReference type="EMBL" id="NHOC01000005">
    <property type="protein sequence ID" value="OUM20543.1"/>
    <property type="molecule type" value="Genomic_DNA"/>
</dbReference>